<feature type="compositionally biased region" description="Low complexity" evidence="1">
    <location>
        <begin position="129"/>
        <end position="142"/>
    </location>
</feature>
<reference evidence="2 3" key="1">
    <citation type="journal article" date="2012" name="Genome Biol.">
        <title>Genome and low-iron response of an oceanic diatom adapted to chronic iron limitation.</title>
        <authorList>
            <person name="Lommer M."/>
            <person name="Specht M."/>
            <person name="Roy A.S."/>
            <person name="Kraemer L."/>
            <person name="Andreson R."/>
            <person name="Gutowska M.A."/>
            <person name="Wolf J."/>
            <person name="Bergner S.V."/>
            <person name="Schilhabel M.B."/>
            <person name="Klostermeier U.C."/>
            <person name="Beiko R.G."/>
            <person name="Rosenstiel P."/>
            <person name="Hippler M."/>
            <person name="Laroche J."/>
        </authorList>
    </citation>
    <scope>NUCLEOTIDE SEQUENCE [LARGE SCALE GENOMIC DNA]</scope>
    <source>
        <strain evidence="2 3">CCMP1005</strain>
    </source>
</reference>
<protein>
    <submittedName>
        <fullName evidence="2">Uncharacterized protein</fullName>
    </submittedName>
</protein>
<gene>
    <name evidence="2" type="ORF">THAOC_22886</name>
</gene>
<evidence type="ECO:0000256" key="1">
    <source>
        <dbReference type="SAM" id="MobiDB-lite"/>
    </source>
</evidence>
<dbReference type="AlphaFoldDB" id="K0RXE5"/>
<feature type="compositionally biased region" description="Polar residues" evidence="1">
    <location>
        <begin position="65"/>
        <end position="77"/>
    </location>
</feature>
<keyword evidence="3" id="KW-1185">Reference proteome</keyword>
<dbReference type="Proteomes" id="UP000266841">
    <property type="component" value="Unassembled WGS sequence"/>
</dbReference>
<evidence type="ECO:0000313" key="3">
    <source>
        <dbReference type="Proteomes" id="UP000266841"/>
    </source>
</evidence>
<accession>K0RXE5</accession>
<feature type="compositionally biased region" description="Basic and acidic residues" evidence="1">
    <location>
        <begin position="14"/>
        <end position="34"/>
    </location>
</feature>
<sequence length="269" mass="29921">MSKSFTCEGSGGLRNHETTLEGGHMDIGEGRGPLDQDMPDADELTATITRREELLSSEFPGENDQPVNRLSATTEHSLSPELERRNLHNKGKVKQDKKKGKKKKNKKAQKKNGKLGKMKAKPLQKKAKPQQMKAKPQQLKAQQKNKRCDANAQRLCCKRANQENFWTFCSNRGCDANRCPQYKNDPMVQWAAANGVELPGGFSKGKGCKCSAKPYNAAATYSAHDKVEAGCDIYKCKDAPFDLWCKNVAYAPTTQHGEMAWALVKSCQE</sequence>
<organism evidence="2 3">
    <name type="scientific">Thalassiosira oceanica</name>
    <name type="common">Marine diatom</name>
    <dbReference type="NCBI Taxonomy" id="159749"/>
    <lineage>
        <taxon>Eukaryota</taxon>
        <taxon>Sar</taxon>
        <taxon>Stramenopiles</taxon>
        <taxon>Ochrophyta</taxon>
        <taxon>Bacillariophyta</taxon>
        <taxon>Coscinodiscophyceae</taxon>
        <taxon>Thalassiosirophycidae</taxon>
        <taxon>Thalassiosirales</taxon>
        <taxon>Thalassiosiraceae</taxon>
        <taxon>Thalassiosira</taxon>
    </lineage>
</organism>
<name>K0RXE5_THAOC</name>
<feature type="compositionally biased region" description="Basic residues" evidence="1">
    <location>
        <begin position="87"/>
        <end position="128"/>
    </location>
</feature>
<evidence type="ECO:0000313" key="2">
    <source>
        <dbReference type="EMBL" id="EJK57109.1"/>
    </source>
</evidence>
<proteinExistence type="predicted"/>
<dbReference type="EMBL" id="AGNL01029470">
    <property type="protein sequence ID" value="EJK57109.1"/>
    <property type="molecule type" value="Genomic_DNA"/>
</dbReference>
<comment type="caution">
    <text evidence="2">The sequence shown here is derived from an EMBL/GenBank/DDBJ whole genome shotgun (WGS) entry which is preliminary data.</text>
</comment>
<feature type="region of interest" description="Disordered" evidence="1">
    <location>
        <begin position="1"/>
        <end position="145"/>
    </location>
</feature>